<dbReference type="GO" id="GO:0016020">
    <property type="term" value="C:membrane"/>
    <property type="evidence" value="ECO:0007669"/>
    <property type="project" value="TreeGrafter"/>
</dbReference>
<dbReference type="GeneID" id="87885330"/>
<dbReference type="InterPro" id="IPR000375">
    <property type="entry name" value="Dynamin_stalk"/>
</dbReference>
<dbReference type="RefSeq" id="XP_062725399.1">
    <property type="nucleotide sequence ID" value="XM_062866501.1"/>
</dbReference>
<dbReference type="InterPro" id="IPR001401">
    <property type="entry name" value="Dynamin_GTPase"/>
</dbReference>
<protein>
    <submittedName>
        <fullName evidence="6">P-loop containing nucleoside triphosphate hydrolase protein</fullName>
    </submittedName>
</protein>
<dbReference type="InterPro" id="IPR045063">
    <property type="entry name" value="Dynamin_N"/>
</dbReference>
<evidence type="ECO:0000256" key="2">
    <source>
        <dbReference type="ARBA" id="ARBA00023134"/>
    </source>
</evidence>
<dbReference type="SMART" id="SM00053">
    <property type="entry name" value="DYNc"/>
    <property type="match status" value="1"/>
</dbReference>
<dbReference type="GO" id="GO:0008017">
    <property type="term" value="F:microtubule binding"/>
    <property type="evidence" value="ECO:0007669"/>
    <property type="project" value="TreeGrafter"/>
</dbReference>
<dbReference type="GO" id="GO:0016559">
    <property type="term" value="P:peroxisome fission"/>
    <property type="evidence" value="ECO:0007669"/>
    <property type="project" value="TreeGrafter"/>
</dbReference>
<evidence type="ECO:0000259" key="4">
    <source>
        <dbReference type="PROSITE" id="PS51388"/>
    </source>
</evidence>
<dbReference type="GO" id="GO:0005739">
    <property type="term" value="C:mitochondrion"/>
    <property type="evidence" value="ECO:0007669"/>
    <property type="project" value="TreeGrafter"/>
</dbReference>
<name>A0AAJ0M5G8_9PEZI</name>
<feature type="domain" description="GED" evidence="4">
    <location>
        <begin position="668"/>
        <end position="756"/>
    </location>
</feature>
<dbReference type="SUPFAM" id="SSF52540">
    <property type="entry name" value="P-loop containing nucleoside triphosphate hydrolases"/>
    <property type="match status" value="1"/>
</dbReference>
<evidence type="ECO:0000313" key="6">
    <source>
        <dbReference type="EMBL" id="KAK3309619.1"/>
    </source>
</evidence>
<keyword evidence="6" id="KW-0378">Hydrolase</keyword>
<dbReference type="GO" id="GO:0000266">
    <property type="term" value="P:mitochondrial fission"/>
    <property type="evidence" value="ECO:0007669"/>
    <property type="project" value="TreeGrafter"/>
</dbReference>
<evidence type="ECO:0000259" key="5">
    <source>
        <dbReference type="PROSITE" id="PS51718"/>
    </source>
</evidence>
<gene>
    <name evidence="6" type="ORF">B0T15DRAFT_488337</name>
</gene>
<dbReference type="InterPro" id="IPR030381">
    <property type="entry name" value="G_DYNAMIN_dom"/>
</dbReference>
<evidence type="ECO:0000256" key="3">
    <source>
        <dbReference type="SAM" id="MobiDB-lite"/>
    </source>
</evidence>
<proteinExistence type="predicted"/>
<evidence type="ECO:0000313" key="7">
    <source>
        <dbReference type="Proteomes" id="UP001273166"/>
    </source>
</evidence>
<keyword evidence="1" id="KW-0547">Nucleotide-binding</keyword>
<dbReference type="Proteomes" id="UP001273166">
    <property type="component" value="Unassembled WGS sequence"/>
</dbReference>
<keyword evidence="7" id="KW-1185">Reference proteome</keyword>
<reference evidence="6" key="2">
    <citation type="submission" date="2023-06" db="EMBL/GenBank/DDBJ databases">
        <authorList>
            <consortium name="Lawrence Berkeley National Laboratory"/>
            <person name="Mondo S.J."/>
            <person name="Hensen N."/>
            <person name="Bonometti L."/>
            <person name="Westerberg I."/>
            <person name="Brannstrom I.O."/>
            <person name="Guillou S."/>
            <person name="Cros-Aarteil S."/>
            <person name="Calhoun S."/>
            <person name="Haridas S."/>
            <person name="Kuo A."/>
            <person name="Pangilinan J."/>
            <person name="Riley R."/>
            <person name="Labutti K."/>
            <person name="Andreopoulos B."/>
            <person name="Lipzen A."/>
            <person name="Chen C."/>
            <person name="Yanf M."/>
            <person name="Daum C."/>
            <person name="Ng V."/>
            <person name="Clum A."/>
            <person name="Steindorff A."/>
            <person name="Ohm R."/>
            <person name="Martin F."/>
            <person name="Silar P."/>
            <person name="Natvig D."/>
            <person name="Lalanne C."/>
            <person name="Gautier V."/>
            <person name="Ament-Velasquez S.L."/>
            <person name="Kruys A."/>
            <person name="Hutchinson M.I."/>
            <person name="Powell A.J."/>
            <person name="Barry K."/>
            <person name="Miller A.N."/>
            <person name="Grigoriev I.V."/>
            <person name="Debuchy R."/>
            <person name="Gladieux P."/>
            <person name="Thoren M.H."/>
            <person name="Johannesson H."/>
        </authorList>
    </citation>
    <scope>NUCLEOTIDE SEQUENCE</scope>
    <source>
        <strain evidence="6">CBS 333.67</strain>
    </source>
</reference>
<dbReference type="InterPro" id="IPR022812">
    <property type="entry name" value="Dynamin"/>
</dbReference>
<dbReference type="CDD" id="cd08771">
    <property type="entry name" value="DLP_1"/>
    <property type="match status" value="1"/>
</dbReference>
<dbReference type="GO" id="GO:0005874">
    <property type="term" value="C:microtubule"/>
    <property type="evidence" value="ECO:0007669"/>
    <property type="project" value="TreeGrafter"/>
</dbReference>
<organism evidence="6 7">
    <name type="scientific">Chaetomium strumarium</name>
    <dbReference type="NCBI Taxonomy" id="1170767"/>
    <lineage>
        <taxon>Eukaryota</taxon>
        <taxon>Fungi</taxon>
        <taxon>Dikarya</taxon>
        <taxon>Ascomycota</taxon>
        <taxon>Pezizomycotina</taxon>
        <taxon>Sordariomycetes</taxon>
        <taxon>Sordariomycetidae</taxon>
        <taxon>Sordariales</taxon>
        <taxon>Chaetomiaceae</taxon>
        <taxon>Chaetomium</taxon>
    </lineage>
</organism>
<dbReference type="Gene3D" id="3.40.50.300">
    <property type="entry name" value="P-loop containing nucleotide triphosphate hydrolases"/>
    <property type="match status" value="1"/>
</dbReference>
<dbReference type="GO" id="GO:0005525">
    <property type="term" value="F:GTP binding"/>
    <property type="evidence" value="ECO:0007669"/>
    <property type="project" value="InterPro"/>
</dbReference>
<dbReference type="PANTHER" id="PTHR11566">
    <property type="entry name" value="DYNAMIN"/>
    <property type="match status" value="1"/>
</dbReference>
<dbReference type="PROSITE" id="PS51718">
    <property type="entry name" value="G_DYNAMIN_2"/>
    <property type="match status" value="1"/>
</dbReference>
<keyword evidence="2" id="KW-0342">GTP-binding</keyword>
<dbReference type="AlphaFoldDB" id="A0AAJ0M5G8"/>
<dbReference type="PRINTS" id="PR00195">
    <property type="entry name" value="DYNAMIN"/>
</dbReference>
<dbReference type="PROSITE" id="PS51388">
    <property type="entry name" value="GED"/>
    <property type="match status" value="1"/>
</dbReference>
<dbReference type="InterPro" id="IPR020850">
    <property type="entry name" value="GED_dom"/>
</dbReference>
<comment type="caution">
    <text evidence="6">The sequence shown here is derived from an EMBL/GenBank/DDBJ whole genome shotgun (WGS) entry which is preliminary data.</text>
</comment>
<dbReference type="EMBL" id="JAUDZG010000001">
    <property type="protein sequence ID" value="KAK3309619.1"/>
    <property type="molecule type" value="Genomic_DNA"/>
</dbReference>
<sequence>MAQDTQTPQQDLLVSASLLWKIDKLRERNIGTLVPLPQLVVVGDQSSGKSSLLESLTGIPFPRGVELCTRYATQITQRRDDVSRVEVSIIPRPNATEAHKKHVGEYRCSALSLEDFRTEFPAILKEVDKRMGIRMTKNQPSRAGVDSGYGSDDLVSDGSTSSSDGDSKPGKMPATTTDNLAQGGRVFSEDVLKIEIFGPSVDYLTVIDVPGIFRTPTEGFTTKEDMAMVRDMVRSYIRDSRTVILAVLPCNIDISNQEILTLADEYDKDGERTLGILTKPDLVPEMSMRRSVCDIIHGNKKPLRLGYYLVRSRGADMSDAEFMSRETEFKKEPWSSLPLNRVGVRALKACLADLLGHMAHREFPKLRRDIGNKLHAMETERKQLGPSRKDANEQRQYLSSMAREFQELTRAGLEAQYAGNGAFEHLIQLRLITQIVNLADAFNREFRHKSVLRRFEKNKGERERELWSANGDEKKIRESAQDIDPDDFPELENIISHEFDVDDPADGITSWISDLYSRSRGMDLVTYSSAVWSSAWKEQSGKWPSMSKAFVSRVIVAIHRFIKATLAVVCADSHVHAQLWSAILDEVLRRYEVGMSAAEFLVASERDTRPYTLNSYFNESRQEARGMRVVDEVKATREHEKGVFPDPRVSLDNVRKAIEAKSDIEDVVEQMHDDLKAYYDIARDRFVDNMLNQAVNYHLLFGPSTPLRVFSQEWVIGLKPDQLQGIAGESPRIREERERLNRSIDDLIAAKEILRQ</sequence>
<dbReference type="GO" id="GO:0003924">
    <property type="term" value="F:GTPase activity"/>
    <property type="evidence" value="ECO:0007669"/>
    <property type="project" value="InterPro"/>
</dbReference>
<dbReference type="PANTHER" id="PTHR11566:SF215">
    <property type="entry name" value="DYNAMIN GTPASE"/>
    <property type="match status" value="1"/>
</dbReference>
<reference evidence="6" key="1">
    <citation type="journal article" date="2023" name="Mol. Phylogenet. Evol.">
        <title>Genome-scale phylogeny and comparative genomics of the fungal order Sordariales.</title>
        <authorList>
            <person name="Hensen N."/>
            <person name="Bonometti L."/>
            <person name="Westerberg I."/>
            <person name="Brannstrom I.O."/>
            <person name="Guillou S."/>
            <person name="Cros-Aarteil S."/>
            <person name="Calhoun S."/>
            <person name="Haridas S."/>
            <person name="Kuo A."/>
            <person name="Mondo S."/>
            <person name="Pangilinan J."/>
            <person name="Riley R."/>
            <person name="LaButti K."/>
            <person name="Andreopoulos B."/>
            <person name="Lipzen A."/>
            <person name="Chen C."/>
            <person name="Yan M."/>
            <person name="Daum C."/>
            <person name="Ng V."/>
            <person name="Clum A."/>
            <person name="Steindorff A."/>
            <person name="Ohm R.A."/>
            <person name="Martin F."/>
            <person name="Silar P."/>
            <person name="Natvig D.O."/>
            <person name="Lalanne C."/>
            <person name="Gautier V."/>
            <person name="Ament-Velasquez S.L."/>
            <person name="Kruys A."/>
            <person name="Hutchinson M.I."/>
            <person name="Powell A.J."/>
            <person name="Barry K."/>
            <person name="Miller A.N."/>
            <person name="Grigoriev I.V."/>
            <person name="Debuchy R."/>
            <person name="Gladieux P."/>
            <person name="Hiltunen Thoren M."/>
            <person name="Johannesson H."/>
        </authorList>
    </citation>
    <scope>NUCLEOTIDE SEQUENCE</scope>
    <source>
        <strain evidence="6">CBS 333.67</strain>
    </source>
</reference>
<dbReference type="Pfam" id="PF00350">
    <property type="entry name" value="Dynamin_N"/>
    <property type="match status" value="1"/>
</dbReference>
<dbReference type="InterPro" id="IPR027417">
    <property type="entry name" value="P-loop_NTPase"/>
</dbReference>
<evidence type="ECO:0000256" key="1">
    <source>
        <dbReference type="ARBA" id="ARBA00022741"/>
    </source>
</evidence>
<dbReference type="GO" id="GO:0048312">
    <property type="term" value="P:intracellular distribution of mitochondria"/>
    <property type="evidence" value="ECO:0007669"/>
    <property type="project" value="TreeGrafter"/>
</dbReference>
<dbReference type="GO" id="GO:0006897">
    <property type="term" value="P:endocytosis"/>
    <property type="evidence" value="ECO:0007669"/>
    <property type="project" value="TreeGrafter"/>
</dbReference>
<dbReference type="Pfam" id="PF01031">
    <property type="entry name" value="Dynamin_M"/>
    <property type="match status" value="1"/>
</dbReference>
<accession>A0AAJ0M5G8</accession>
<feature type="domain" description="Dynamin-type G" evidence="5">
    <location>
        <begin position="33"/>
        <end position="386"/>
    </location>
</feature>
<feature type="compositionally biased region" description="Low complexity" evidence="3">
    <location>
        <begin position="150"/>
        <end position="164"/>
    </location>
</feature>
<feature type="region of interest" description="Disordered" evidence="3">
    <location>
        <begin position="135"/>
        <end position="180"/>
    </location>
</feature>